<dbReference type="EMBL" id="KZ107850">
    <property type="protein sequence ID" value="OSS46899.1"/>
    <property type="molecule type" value="Genomic_DNA"/>
</dbReference>
<name>A0A1Y2LTJ7_EPING</name>
<feature type="compositionally biased region" description="Basic and acidic residues" evidence="1">
    <location>
        <begin position="296"/>
        <end position="314"/>
    </location>
</feature>
<dbReference type="InParanoid" id="A0A1Y2LTJ7"/>
<evidence type="ECO:0000313" key="3">
    <source>
        <dbReference type="Proteomes" id="UP000193240"/>
    </source>
</evidence>
<feature type="region of interest" description="Disordered" evidence="1">
    <location>
        <begin position="283"/>
        <end position="314"/>
    </location>
</feature>
<protein>
    <submittedName>
        <fullName evidence="2">Uncharacterized protein</fullName>
    </submittedName>
</protein>
<dbReference type="AlphaFoldDB" id="A0A1Y2LTJ7"/>
<keyword evidence="3" id="KW-1185">Reference proteome</keyword>
<accession>A0A1Y2LTJ7</accession>
<evidence type="ECO:0000313" key="2">
    <source>
        <dbReference type="EMBL" id="OSS46899.1"/>
    </source>
</evidence>
<organism evidence="2 3">
    <name type="scientific">Epicoccum nigrum</name>
    <name type="common">Soil fungus</name>
    <name type="synonym">Epicoccum purpurascens</name>
    <dbReference type="NCBI Taxonomy" id="105696"/>
    <lineage>
        <taxon>Eukaryota</taxon>
        <taxon>Fungi</taxon>
        <taxon>Dikarya</taxon>
        <taxon>Ascomycota</taxon>
        <taxon>Pezizomycotina</taxon>
        <taxon>Dothideomycetes</taxon>
        <taxon>Pleosporomycetidae</taxon>
        <taxon>Pleosporales</taxon>
        <taxon>Pleosporineae</taxon>
        <taxon>Didymellaceae</taxon>
        <taxon>Epicoccum</taxon>
    </lineage>
</organism>
<gene>
    <name evidence="2" type="ORF">B5807_08873</name>
</gene>
<dbReference type="Proteomes" id="UP000193240">
    <property type="component" value="Unassembled WGS sequence"/>
</dbReference>
<sequence length="314" mass="33597">MNPLPKSSPYAFIPYLPPPPSSSEPPSFNIKHTSTWTYCGPLLTPASLPSSLHTWSAAATTSPSALLSRLIPLLTFLETFLLAAGIDHYWLTLRATTPTSEYDTPRWHVDDDFFAPLSRGTPSLKSVRSLSVLQPRPYKTNRNKKTDWKLCTTLLGPSTLFLPTTANTPALRTLLTTTASEASSRGPHECTSIRCAGCFDTGAAVRARLAVAFKEEEALQAREGEVALFRTGLACGAVHSEPPCGVERVFVNVVPGGEGELRALMQRFGMAFPRAWSLGLPARLDEGDGGGDGDGGEERRGAGGGEDPVKEGGA</sequence>
<evidence type="ECO:0000256" key="1">
    <source>
        <dbReference type="SAM" id="MobiDB-lite"/>
    </source>
</evidence>
<dbReference type="OMA" id="NNQSHYW"/>
<proteinExistence type="predicted"/>
<reference evidence="2 3" key="1">
    <citation type="journal article" date="2017" name="Genome Announc.">
        <title>Genome sequence of the saprophytic ascomycete Epicoccum nigrum ICMP 19927 strain isolated from New Zealand.</title>
        <authorList>
            <person name="Fokin M."/>
            <person name="Fleetwood D."/>
            <person name="Weir B.S."/>
            <person name="Villas-Boas S.G."/>
        </authorList>
    </citation>
    <scope>NUCLEOTIDE SEQUENCE [LARGE SCALE GENOMIC DNA]</scope>
    <source>
        <strain evidence="2 3">ICMP 19927</strain>
    </source>
</reference>